<dbReference type="GO" id="GO:0140662">
    <property type="term" value="F:ATP-dependent protein folding chaperone"/>
    <property type="evidence" value="ECO:0007669"/>
    <property type="project" value="InterPro"/>
</dbReference>
<proteinExistence type="predicted"/>
<reference evidence="3 4" key="1">
    <citation type="submission" date="2018-06" db="EMBL/GenBank/DDBJ databases">
        <title>Complete Genomes of Monosporascus.</title>
        <authorList>
            <person name="Robinson A.J."/>
            <person name="Natvig D.O."/>
        </authorList>
    </citation>
    <scope>NUCLEOTIDE SEQUENCE [LARGE SCALE GENOMIC DNA]</scope>
    <source>
        <strain evidence="3 4">CBS 110550</strain>
    </source>
</reference>
<dbReference type="Proteomes" id="UP000293360">
    <property type="component" value="Unassembled WGS sequence"/>
</dbReference>
<dbReference type="CDD" id="cd10170">
    <property type="entry name" value="ASKHA_NBD_HSP70"/>
    <property type="match status" value="1"/>
</dbReference>
<sequence length="572" mass="64386">MENTFERLSISDRKIIVAIDFGTTYSGMAWAETQRHDRRTAITTWPISQTIRDGKTSEKVPTKLRHTINDIQWGFQVPPQAPAEEVFEWFKLDLDPSLRPSTENRGTRYDAQKLITDYLSKLGEHLLYTLRLKLGEALVRNTPLDFILTVPAIWSDLAKSKTLEACQRAGGPFQNRPITLISEPEAAAIYTLHGLDPHGLEVGDSFVICDAGGGTVDLISYTITNLKPILEIKEASPGSGALCGSSFLNRRFETFLRSKLRNEEGFDDEILAEAMERFEEQTKRHFTMAALPNDTFRIPVPGLANNKALGIQRGSLLLKAQELQTIFEPVILQIIQLVRDQITSSKTPIRAVLLVGGFGGSTYLRERLRNSLGPNIQVMQPPNAWLAVVNGAVMKGLSLSAPAQLTHVKVEQRVARRHYGTEFGVLYDPSKHSALESIRWWDGLDGIYRVTVMNWFIQKGETVSENEAIYHGYYVWKRVSAGRIQKLSLDIFVDGIDRPATMLRDENLKLLCKVEADLSHIPDDQLTQRKGADGNVYYVLDCKLEAVYHSASTSWTLIYKGQRYNTVKAEYV</sequence>
<protein>
    <submittedName>
        <fullName evidence="3">Uncharacterized protein</fullName>
    </submittedName>
</protein>
<dbReference type="PANTHER" id="PTHR14187:SF82">
    <property type="entry name" value="FAMILY CHAPERONE, PUTATIVE (AFU_ORTHOLOGUE AFUA_7G08575)-RELATED"/>
    <property type="match status" value="1"/>
</dbReference>
<gene>
    <name evidence="3" type="ORF">DL764_001005</name>
</gene>
<keyword evidence="1" id="KW-0547">Nucleotide-binding</keyword>
<accession>A0A4Q4TRB4</accession>
<dbReference type="PANTHER" id="PTHR14187">
    <property type="entry name" value="ALPHA KINASE/ELONGATION FACTOR 2 KINASE"/>
    <property type="match status" value="1"/>
</dbReference>
<dbReference type="Gene3D" id="3.30.420.40">
    <property type="match status" value="2"/>
</dbReference>
<dbReference type="InterPro" id="IPR013126">
    <property type="entry name" value="Hsp_70_fam"/>
</dbReference>
<evidence type="ECO:0000313" key="4">
    <source>
        <dbReference type="Proteomes" id="UP000293360"/>
    </source>
</evidence>
<dbReference type="STRING" id="155417.A0A4Q4TRB4"/>
<evidence type="ECO:0000256" key="1">
    <source>
        <dbReference type="ARBA" id="ARBA00022741"/>
    </source>
</evidence>
<dbReference type="GO" id="GO:0005524">
    <property type="term" value="F:ATP binding"/>
    <property type="evidence" value="ECO:0007669"/>
    <property type="project" value="UniProtKB-KW"/>
</dbReference>
<dbReference type="InterPro" id="IPR043129">
    <property type="entry name" value="ATPase_NBD"/>
</dbReference>
<dbReference type="SUPFAM" id="SSF53067">
    <property type="entry name" value="Actin-like ATPase domain"/>
    <property type="match status" value="2"/>
</dbReference>
<comment type="caution">
    <text evidence="3">The sequence shown here is derived from an EMBL/GenBank/DDBJ whole genome shotgun (WGS) entry which is preliminary data.</text>
</comment>
<dbReference type="PRINTS" id="PR00301">
    <property type="entry name" value="HEATSHOCK70"/>
</dbReference>
<name>A0A4Q4TRB4_9PEZI</name>
<dbReference type="AlphaFoldDB" id="A0A4Q4TRB4"/>
<dbReference type="Pfam" id="PF00012">
    <property type="entry name" value="HSP70"/>
    <property type="match status" value="1"/>
</dbReference>
<organism evidence="3 4">
    <name type="scientific">Monosporascus ibericus</name>
    <dbReference type="NCBI Taxonomy" id="155417"/>
    <lineage>
        <taxon>Eukaryota</taxon>
        <taxon>Fungi</taxon>
        <taxon>Dikarya</taxon>
        <taxon>Ascomycota</taxon>
        <taxon>Pezizomycotina</taxon>
        <taxon>Sordariomycetes</taxon>
        <taxon>Xylariomycetidae</taxon>
        <taxon>Xylariales</taxon>
        <taxon>Xylariales incertae sedis</taxon>
        <taxon>Monosporascus</taxon>
    </lineage>
</organism>
<evidence type="ECO:0000256" key="2">
    <source>
        <dbReference type="ARBA" id="ARBA00022840"/>
    </source>
</evidence>
<dbReference type="EMBL" id="QJNU01000028">
    <property type="protein sequence ID" value="RYP09871.1"/>
    <property type="molecule type" value="Genomic_DNA"/>
</dbReference>
<dbReference type="OrthoDB" id="2963168at2759"/>
<evidence type="ECO:0000313" key="3">
    <source>
        <dbReference type="EMBL" id="RYP09871.1"/>
    </source>
</evidence>
<dbReference type="Gene3D" id="3.90.640.10">
    <property type="entry name" value="Actin, Chain A, domain 4"/>
    <property type="match status" value="1"/>
</dbReference>
<keyword evidence="2" id="KW-0067">ATP-binding</keyword>
<keyword evidence="4" id="KW-1185">Reference proteome</keyword>